<gene>
    <name evidence="2" type="ORF">HaLaN_00568</name>
</gene>
<dbReference type="AlphaFoldDB" id="A0A699Y718"/>
<feature type="non-terminal residue" evidence="2">
    <location>
        <position position="185"/>
    </location>
</feature>
<dbReference type="EMBL" id="BLLF01000018">
    <property type="protein sequence ID" value="GFH06010.1"/>
    <property type="molecule type" value="Genomic_DNA"/>
</dbReference>
<comment type="caution">
    <text evidence="2">The sequence shown here is derived from an EMBL/GenBank/DDBJ whole genome shotgun (WGS) entry which is preliminary data.</text>
</comment>
<name>A0A699Y718_HAELA</name>
<proteinExistence type="predicted"/>
<evidence type="ECO:0000256" key="1">
    <source>
        <dbReference type="SAM" id="MobiDB-lite"/>
    </source>
</evidence>
<accession>A0A699Y718</accession>
<feature type="non-terminal residue" evidence="2">
    <location>
        <position position="1"/>
    </location>
</feature>
<keyword evidence="3" id="KW-1185">Reference proteome</keyword>
<organism evidence="2 3">
    <name type="scientific">Haematococcus lacustris</name>
    <name type="common">Green alga</name>
    <name type="synonym">Haematococcus pluvialis</name>
    <dbReference type="NCBI Taxonomy" id="44745"/>
    <lineage>
        <taxon>Eukaryota</taxon>
        <taxon>Viridiplantae</taxon>
        <taxon>Chlorophyta</taxon>
        <taxon>core chlorophytes</taxon>
        <taxon>Chlorophyceae</taxon>
        <taxon>CS clade</taxon>
        <taxon>Chlamydomonadales</taxon>
        <taxon>Haematococcaceae</taxon>
        <taxon>Haematococcus</taxon>
    </lineage>
</organism>
<protein>
    <submittedName>
        <fullName evidence="2">Uncharacterized protein</fullName>
    </submittedName>
</protein>
<reference evidence="2 3" key="1">
    <citation type="submission" date="2020-02" db="EMBL/GenBank/DDBJ databases">
        <title>Draft genome sequence of Haematococcus lacustris strain NIES-144.</title>
        <authorList>
            <person name="Morimoto D."/>
            <person name="Nakagawa S."/>
            <person name="Yoshida T."/>
            <person name="Sawayama S."/>
        </authorList>
    </citation>
    <scope>NUCLEOTIDE SEQUENCE [LARGE SCALE GENOMIC DNA]</scope>
    <source>
        <strain evidence="2 3">NIES-144</strain>
    </source>
</reference>
<sequence>MSELHLAFSGEYIHSSARQARSASLLLVQVGQSRVVFTRDPFPRRTVAPTSSAKCGMCGTRTTAPQTDSGKDVTSHCVEPRVEHAMRLDMGCFLTVEERSLDRNPAKRKRSRRPEPRPDANAGTHLLASGALVLSFEAMPAQATADIPQLLTVVAALKGHRWASKNAILQRETTSLLLPPVPCPL</sequence>
<evidence type="ECO:0000313" key="3">
    <source>
        <dbReference type="Proteomes" id="UP000485058"/>
    </source>
</evidence>
<dbReference type="Proteomes" id="UP000485058">
    <property type="component" value="Unassembled WGS sequence"/>
</dbReference>
<evidence type="ECO:0000313" key="2">
    <source>
        <dbReference type="EMBL" id="GFH06010.1"/>
    </source>
</evidence>
<feature type="region of interest" description="Disordered" evidence="1">
    <location>
        <begin position="102"/>
        <end position="123"/>
    </location>
</feature>